<evidence type="ECO:0000313" key="4">
    <source>
        <dbReference type="Proteomes" id="UP000019402"/>
    </source>
</evidence>
<dbReference type="SUPFAM" id="SSF52402">
    <property type="entry name" value="Adenine nucleotide alpha hydrolases-like"/>
    <property type="match status" value="2"/>
</dbReference>
<dbReference type="RefSeq" id="WP_027470890.1">
    <property type="nucleotide sequence ID" value="NZ_BAMD01000024.1"/>
</dbReference>
<protein>
    <submittedName>
        <fullName evidence="3">Universal stress protein family protein</fullName>
    </submittedName>
</protein>
<keyword evidence="4" id="KW-1185">Reference proteome</keyword>
<feature type="domain" description="UspA" evidence="2">
    <location>
        <begin position="84"/>
        <end position="234"/>
    </location>
</feature>
<dbReference type="PANTHER" id="PTHR46268">
    <property type="entry name" value="STRESS RESPONSE PROTEIN NHAX"/>
    <property type="match status" value="1"/>
</dbReference>
<accession>W7Y5S1</accession>
<comment type="caution">
    <text evidence="3">The sequence shown here is derived from an EMBL/GenBank/DDBJ whole genome shotgun (WGS) entry which is preliminary data.</text>
</comment>
<dbReference type="PANTHER" id="PTHR46268:SF6">
    <property type="entry name" value="UNIVERSAL STRESS PROTEIN UP12"/>
    <property type="match status" value="1"/>
</dbReference>
<name>W7Y5S1_9BACT</name>
<dbReference type="OrthoDB" id="9788959at2"/>
<dbReference type="Pfam" id="PF00582">
    <property type="entry name" value="Usp"/>
    <property type="match status" value="1"/>
</dbReference>
<comment type="similarity">
    <text evidence="1">Belongs to the universal stress protein A family.</text>
</comment>
<dbReference type="Proteomes" id="UP000019402">
    <property type="component" value="Unassembled WGS sequence"/>
</dbReference>
<evidence type="ECO:0000259" key="2">
    <source>
        <dbReference type="Pfam" id="PF00582"/>
    </source>
</evidence>
<organism evidence="3 4">
    <name type="scientific">Saccharicrinis fermentans DSM 9555 = JCM 21142</name>
    <dbReference type="NCBI Taxonomy" id="869213"/>
    <lineage>
        <taxon>Bacteria</taxon>
        <taxon>Pseudomonadati</taxon>
        <taxon>Bacteroidota</taxon>
        <taxon>Bacteroidia</taxon>
        <taxon>Marinilabiliales</taxon>
        <taxon>Marinilabiliaceae</taxon>
        <taxon>Saccharicrinis</taxon>
    </lineage>
</organism>
<dbReference type="eggNOG" id="COG0589">
    <property type="taxonomic scope" value="Bacteria"/>
</dbReference>
<dbReference type="InterPro" id="IPR006015">
    <property type="entry name" value="Universal_stress_UspA"/>
</dbReference>
<proteinExistence type="inferred from homology"/>
<reference evidence="3 4" key="1">
    <citation type="journal article" date="2014" name="Genome Announc.">
        <title>Draft Genome Sequence of Cytophaga fermentans JCM 21142T, a Facultative Anaerobe Isolated from Marine Mud.</title>
        <authorList>
            <person name="Starns D."/>
            <person name="Oshima K."/>
            <person name="Suda W."/>
            <person name="Iino T."/>
            <person name="Yuki M."/>
            <person name="Inoue J."/>
            <person name="Kitamura K."/>
            <person name="Iida T."/>
            <person name="Darby A."/>
            <person name="Hattori M."/>
            <person name="Ohkuma M."/>
        </authorList>
    </citation>
    <scope>NUCLEOTIDE SEQUENCE [LARGE SCALE GENOMIC DNA]</scope>
    <source>
        <strain evidence="3 4">JCM 21142</strain>
    </source>
</reference>
<dbReference type="InterPro" id="IPR006016">
    <property type="entry name" value="UspA"/>
</dbReference>
<evidence type="ECO:0000256" key="1">
    <source>
        <dbReference type="ARBA" id="ARBA00008791"/>
    </source>
</evidence>
<dbReference type="EMBL" id="BAMD01000024">
    <property type="protein sequence ID" value="GAF03492.1"/>
    <property type="molecule type" value="Genomic_DNA"/>
</dbReference>
<dbReference type="AlphaFoldDB" id="W7Y5S1"/>
<gene>
    <name evidence="3" type="ORF">JCM21142_52169</name>
</gene>
<dbReference type="Gene3D" id="3.40.50.12370">
    <property type="match status" value="1"/>
</dbReference>
<dbReference type="STRING" id="869213.GCA_000517085_00951"/>
<dbReference type="PRINTS" id="PR01438">
    <property type="entry name" value="UNVRSLSTRESS"/>
</dbReference>
<evidence type="ECO:0000313" key="3">
    <source>
        <dbReference type="EMBL" id="GAF03492.1"/>
    </source>
</evidence>
<dbReference type="CDD" id="cd00293">
    <property type="entry name" value="USP-like"/>
    <property type="match status" value="1"/>
</dbReference>
<sequence length="371" mass="41421">MEDKIITLATLSFEKAQLIKTLLGNVDVECFLENINLVQGAVSTGVKVNIKEVDFQKALVIFDAIHASEFDTNKVKVEATEGIKVLVPVDFSEYSQNAVDIAFDWVAKSRGELVLFNAYYSPMNTGLPFSDAYVYDVNSDDLSFEMKEMAEKRLRLMKEELEKRIVNQGIHSINVSTEIRRGIAEHEILAFSEHYNPSLIVMGTRGADKKAVDLIGSVTAEIIEGAKVPVLAVPECFKYEGLDKINSIGYLSVFGESDFGSIQKLSTIIKALDVVVKCAHITGSDKVAVNRVKMDGLVDHFEHNKIGKELDFRLIENEDFWVGVESFVLSDQIDILAFTTFKRSLISRLLNPSIAKKMLFHSTTPLLVFHS</sequence>